<proteinExistence type="predicted"/>
<dbReference type="Gene3D" id="1.10.472.150">
    <property type="entry name" value="Glucose-regulated metallo-peptidase M90, N-terminal domain"/>
    <property type="match status" value="1"/>
</dbReference>
<organism evidence="2 3">
    <name type="scientific">Tenacibaculum aiptasiae</name>
    <dbReference type="NCBI Taxonomy" id="426481"/>
    <lineage>
        <taxon>Bacteria</taxon>
        <taxon>Pseudomonadati</taxon>
        <taxon>Bacteroidota</taxon>
        <taxon>Flavobacteriia</taxon>
        <taxon>Flavobacteriales</taxon>
        <taxon>Flavobacteriaceae</taxon>
        <taxon>Tenacibaculum</taxon>
    </lineage>
</organism>
<keyword evidence="3" id="KW-1185">Reference proteome</keyword>
<dbReference type="SUPFAM" id="SSF55486">
    <property type="entry name" value="Metalloproteases ('zincins'), catalytic domain"/>
    <property type="match status" value="1"/>
</dbReference>
<keyword evidence="1" id="KW-1133">Transmembrane helix</keyword>
<dbReference type="CDD" id="cd20170">
    <property type="entry name" value="Peptidase_M90-like"/>
    <property type="match status" value="1"/>
</dbReference>
<sequence length="269" mass="32199">MKYFSVIKYTGVLISFLGVGINIFERIYVTVFNKPIFVHFYLVKKKLPKKKKDFLVENVSFYARLNNKEKEYFEHRLVHFFRKYDFIERGDIELTPEIKVLIASSYVKLTFGMRRYITTTFDKIIIYPKSFYSLSTKQYHKGEFNPRFKTIAFSWEDFLLGEIIVNDNLNLGIHEFTHALTFHGSKSKDVSAKIFYKVFVEIVSFMNDKSNIEQIKKSNYFRDYAFTNKLEFVSVIMEHFFETPEDLQKKFPVLYKKIEVMLNYKSNKL</sequence>
<dbReference type="Proteomes" id="UP000467305">
    <property type="component" value="Unassembled WGS sequence"/>
</dbReference>
<accession>A0A7J5A8J1</accession>
<dbReference type="AlphaFoldDB" id="A0A7J5A8J1"/>
<keyword evidence="1" id="KW-0472">Membrane</keyword>
<dbReference type="Pfam" id="PF06167">
    <property type="entry name" value="Peptidase_M90"/>
    <property type="match status" value="1"/>
</dbReference>
<feature type="transmembrane region" description="Helical" evidence="1">
    <location>
        <begin position="6"/>
        <end position="24"/>
    </location>
</feature>
<dbReference type="EMBL" id="WAAU01000030">
    <property type="protein sequence ID" value="KAB1153882.1"/>
    <property type="molecule type" value="Genomic_DNA"/>
</dbReference>
<dbReference type="InterPro" id="IPR042252">
    <property type="entry name" value="MtfA_N"/>
</dbReference>
<keyword evidence="1" id="KW-0812">Transmembrane</keyword>
<evidence type="ECO:0000313" key="2">
    <source>
        <dbReference type="EMBL" id="KAB1153882.1"/>
    </source>
</evidence>
<dbReference type="RefSeq" id="WP_150901002.1">
    <property type="nucleotide sequence ID" value="NZ_WAAU01000030.1"/>
</dbReference>
<dbReference type="GO" id="GO:0004177">
    <property type="term" value="F:aminopeptidase activity"/>
    <property type="evidence" value="ECO:0007669"/>
    <property type="project" value="TreeGrafter"/>
</dbReference>
<protein>
    <submittedName>
        <fullName evidence="2">Zinc-dependent peptidase</fullName>
    </submittedName>
</protein>
<name>A0A7J5A8J1_9FLAO</name>
<evidence type="ECO:0000256" key="1">
    <source>
        <dbReference type="SAM" id="Phobius"/>
    </source>
</evidence>
<dbReference type="OrthoDB" id="9786424at2"/>
<dbReference type="GO" id="GO:0005829">
    <property type="term" value="C:cytosol"/>
    <property type="evidence" value="ECO:0007669"/>
    <property type="project" value="TreeGrafter"/>
</dbReference>
<reference evidence="2 3" key="1">
    <citation type="submission" date="2019-09" db="EMBL/GenBank/DDBJ databases">
        <authorList>
            <person name="Cao W.R."/>
        </authorList>
    </citation>
    <scope>NUCLEOTIDE SEQUENCE [LARGE SCALE GENOMIC DNA]</scope>
    <source>
        <strain evidence="3">a4</strain>
    </source>
</reference>
<evidence type="ECO:0000313" key="3">
    <source>
        <dbReference type="Proteomes" id="UP000467305"/>
    </source>
</evidence>
<gene>
    <name evidence="2" type="ORF">F7018_15450</name>
</gene>
<dbReference type="InterPro" id="IPR010384">
    <property type="entry name" value="MtfA_fam"/>
</dbReference>
<dbReference type="PANTHER" id="PTHR30164">
    <property type="entry name" value="MTFA PEPTIDASE"/>
    <property type="match status" value="1"/>
</dbReference>
<dbReference type="PANTHER" id="PTHR30164:SF2">
    <property type="entry name" value="PROTEIN MTFA"/>
    <property type="match status" value="1"/>
</dbReference>
<comment type="caution">
    <text evidence="2">The sequence shown here is derived from an EMBL/GenBank/DDBJ whole genome shotgun (WGS) entry which is preliminary data.</text>
</comment>